<dbReference type="EMBL" id="RJVU01060419">
    <property type="protein sequence ID" value="ROJ49393.1"/>
    <property type="molecule type" value="Genomic_DNA"/>
</dbReference>
<protein>
    <submittedName>
        <fullName evidence="1">Uncharacterized protein</fullName>
    </submittedName>
</protein>
<accession>A0A3N0XUI7</accession>
<keyword evidence="2" id="KW-1185">Reference proteome</keyword>
<dbReference type="Proteomes" id="UP000281406">
    <property type="component" value="Unassembled WGS sequence"/>
</dbReference>
<gene>
    <name evidence="1" type="ORF">DPX16_0258</name>
</gene>
<dbReference type="AlphaFoldDB" id="A0A3N0XUI7"/>
<comment type="caution">
    <text evidence="1">The sequence shown here is derived from an EMBL/GenBank/DDBJ whole genome shotgun (WGS) entry which is preliminary data.</text>
</comment>
<organism evidence="1 2">
    <name type="scientific">Anabarilius grahami</name>
    <name type="common">Kanglang fish</name>
    <name type="synonym">Barilius grahami</name>
    <dbReference type="NCBI Taxonomy" id="495550"/>
    <lineage>
        <taxon>Eukaryota</taxon>
        <taxon>Metazoa</taxon>
        <taxon>Chordata</taxon>
        <taxon>Craniata</taxon>
        <taxon>Vertebrata</taxon>
        <taxon>Euteleostomi</taxon>
        <taxon>Actinopterygii</taxon>
        <taxon>Neopterygii</taxon>
        <taxon>Teleostei</taxon>
        <taxon>Ostariophysi</taxon>
        <taxon>Cypriniformes</taxon>
        <taxon>Xenocyprididae</taxon>
        <taxon>Xenocypridinae</taxon>
        <taxon>Xenocypridinae incertae sedis</taxon>
        <taxon>Anabarilius</taxon>
    </lineage>
</organism>
<sequence length="141" mass="16067">MPFACKYCQAYGQYSMQWSDNCVRNFSLTLLSLLKTQQKIHFSLHSIRWQPSVESVQASLTRWTPIATGLPLPRDEGDNSTPHSPVLFLDENFRAPPTIAVFIFFSADEKEDSMIISALEKNWAESEWDRLTLRALPASQG</sequence>
<proteinExistence type="predicted"/>
<evidence type="ECO:0000313" key="2">
    <source>
        <dbReference type="Proteomes" id="UP000281406"/>
    </source>
</evidence>
<reference evidence="1 2" key="1">
    <citation type="submission" date="2018-10" db="EMBL/GenBank/DDBJ databases">
        <title>Genome assembly for a Yunnan-Guizhou Plateau 3E fish, Anabarilius grahami (Regan), and its evolutionary and genetic applications.</title>
        <authorList>
            <person name="Jiang W."/>
        </authorList>
    </citation>
    <scope>NUCLEOTIDE SEQUENCE [LARGE SCALE GENOMIC DNA]</scope>
    <source>
        <strain evidence="1">AG-KIZ</strain>
        <tissue evidence="1">Muscle</tissue>
    </source>
</reference>
<evidence type="ECO:0000313" key="1">
    <source>
        <dbReference type="EMBL" id="ROJ49393.1"/>
    </source>
</evidence>
<name>A0A3N0XUI7_ANAGA</name>